<organism evidence="6">
    <name type="scientific">bioreactor metagenome</name>
    <dbReference type="NCBI Taxonomy" id="1076179"/>
    <lineage>
        <taxon>unclassified sequences</taxon>
        <taxon>metagenomes</taxon>
        <taxon>ecological metagenomes</taxon>
    </lineage>
</organism>
<feature type="domain" description="Aminotransferase class I/classII large" evidence="5">
    <location>
        <begin position="22"/>
        <end position="311"/>
    </location>
</feature>
<comment type="caution">
    <text evidence="6">The sequence shown here is derived from an EMBL/GenBank/DDBJ whole genome shotgun (WGS) entry which is preliminary data.</text>
</comment>
<evidence type="ECO:0000256" key="1">
    <source>
        <dbReference type="ARBA" id="ARBA00001933"/>
    </source>
</evidence>
<evidence type="ECO:0000313" key="6">
    <source>
        <dbReference type="EMBL" id="MPM95591.1"/>
    </source>
</evidence>
<name>A0A645E201_9ZZZZ</name>
<dbReference type="PANTHER" id="PTHR42790">
    <property type="entry name" value="AMINOTRANSFERASE"/>
    <property type="match status" value="1"/>
</dbReference>
<dbReference type="GO" id="GO:1901605">
    <property type="term" value="P:alpha-amino acid metabolic process"/>
    <property type="evidence" value="ECO:0007669"/>
    <property type="project" value="TreeGrafter"/>
</dbReference>
<dbReference type="InterPro" id="IPR015421">
    <property type="entry name" value="PyrdxlP-dep_Trfase_major"/>
</dbReference>
<evidence type="ECO:0000256" key="3">
    <source>
        <dbReference type="ARBA" id="ARBA00022679"/>
    </source>
</evidence>
<dbReference type="EMBL" id="VSSQ01042064">
    <property type="protein sequence ID" value="MPM95591.1"/>
    <property type="molecule type" value="Genomic_DNA"/>
</dbReference>
<dbReference type="PANTHER" id="PTHR42790:SF6">
    <property type="entry name" value="GNTR-FAMILY TRANSCRIPTIONAL REGULATOR"/>
    <property type="match status" value="1"/>
</dbReference>
<evidence type="ECO:0000256" key="4">
    <source>
        <dbReference type="ARBA" id="ARBA00022898"/>
    </source>
</evidence>
<gene>
    <name evidence="6" type="primary">lysN_27</name>
    <name evidence="6" type="ORF">SDC9_142746</name>
</gene>
<dbReference type="Gene3D" id="3.40.640.10">
    <property type="entry name" value="Type I PLP-dependent aspartate aminotransferase-like (Major domain)"/>
    <property type="match status" value="1"/>
</dbReference>
<reference evidence="6" key="1">
    <citation type="submission" date="2019-08" db="EMBL/GenBank/DDBJ databases">
        <authorList>
            <person name="Kucharzyk K."/>
            <person name="Murdoch R.W."/>
            <person name="Higgins S."/>
            <person name="Loffler F."/>
        </authorList>
    </citation>
    <scope>NUCLEOTIDE SEQUENCE</scope>
</reference>
<keyword evidence="2 6" id="KW-0032">Aminotransferase</keyword>
<dbReference type="InterPro" id="IPR015424">
    <property type="entry name" value="PyrdxlP-dep_Trfase"/>
</dbReference>
<accession>A0A645E201</accession>
<dbReference type="Pfam" id="PF00155">
    <property type="entry name" value="Aminotran_1_2"/>
    <property type="match status" value="1"/>
</dbReference>
<proteinExistence type="predicted"/>
<dbReference type="EC" id="2.6.1.39" evidence="6"/>
<dbReference type="InterPro" id="IPR004839">
    <property type="entry name" value="Aminotransferase_I/II_large"/>
</dbReference>
<evidence type="ECO:0000259" key="5">
    <source>
        <dbReference type="Pfam" id="PF00155"/>
    </source>
</evidence>
<dbReference type="SUPFAM" id="SSF53383">
    <property type="entry name" value="PLP-dependent transferases"/>
    <property type="match status" value="1"/>
</dbReference>
<dbReference type="AlphaFoldDB" id="A0A645E201"/>
<dbReference type="InterPro" id="IPR050859">
    <property type="entry name" value="Class-I_PLP-dep_aminotransf"/>
</dbReference>
<dbReference type="GO" id="GO:0030170">
    <property type="term" value="F:pyridoxal phosphate binding"/>
    <property type="evidence" value="ECO:0007669"/>
    <property type="project" value="InterPro"/>
</dbReference>
<sequence>MSIINYSYSRGYGKLREHLGLTQNPPVSSENIFILSGTQNFLSLIIAMTIRNGQKILVENPTYNLLVGAMDVFGQNILSVERTLQGLDLDTLEEKAKNHEFRYFFTMTRNHNPLGTTLSKEQRSRLLSLAREYDFYIVEDDYLMELSDENSLFHQAPDRVIYIRSFSKTISPSLRLCAIIVPDALVEDISHTNNYMNTGASLISQDVLHRYLTSDAYHKHIRTLKERIEEKCTLLSECLKDCPYPFQVPQCGMYAYIELPQDFRTMELLDNLDARGFRFRSDVEFSVTREVRGLRISLSRVEKKAIEKGIQELLMEMKAISTAKPVTKDIYL</sequence>
<protein>
    <submittedName>
        <fullName evidence="6">2-aminoadipate transaminase</fullName>
        <ecNumber evidence="6">2.6.1.39</ecNumber>
    </submittedName>
</protein>
<dbReference type="GO" id="GO:0047536">
    <property type="term" value="F:2-aminoadipate transaminase activity"/>
    <property type="evidence" value="ECO:0007669"/>
    <property type="project" value="UniProtKB-EC"/>
</dbReference>
<evidence type="ECO:0000256" key="2">
    <source>
        <dbReference type="ARBA" id="ARBA00022576"/>
    </source>
</evidence>
<dbReference type="CDD" id="cd00609">
    <property type="entry name" value="AAT_like"/>
    <property type="match status" value="1"/>
</dbReference>
<keyword evidence="4" id="KW-0663">Pyridoxal phosphate</keyword>
<comment type="cofactor">
    <cofactor evidence="1">
        <name>pyridoxal 5'-phosphate</name>
        <dbReference type="ChEBI" id="CHEBI:597326"/>
    </cofactor>
</comment>
<keyword evidence="3 6" id="KW-0808">Transferase</keyword>